<evidence type="ECO:0000313" key="2">
    <source>
        <dbReference type="Proteomes" id="UP000179136"/>
    </source>
</evidence>
<reference evidence="1 2" key="1">
    <citation type="journal article" date="2016" name="Nat. Commun.">
        <title>Thousands of microbial genomes shed light on interconnected biogeochemical processes in an aquifer system.</title>
        <authorList>
            <person name="Anantharaman K."/>
            <person name="Brown C.T."/>
            <person name="Hug L.A."/>
            <person name="Sharon I."/>
            <person name="Castelle C.J."/>
            <person name="Probst A.J."/>
            <person name="Thomas B.C."/>
            <person name="Singh A."/>
            <person name="Wilkins M.J."/>
            <person name="Karaoz U."/>
            <person name="Brodie E.L."/>
            <person name="Williams K.H."/>
            <person name="Hubbard S.S."/>
            <person name="Banfield J.F."/>
        </authorList>
    </citation>
    <scope>NUCLEOTIDE SEQUENCE [LARGE SCALE GENOMIC DNA]</scope>
</reference>
<name>A0A1F6FLY1_9BACT</name>
<proteinExistence type="predicted"/>
<dbReference type="STRING" id="1798561.A3B87_01275"/>
<protein>
    <submittedName>
        <fullName evidence="1">Uncharacterized protein</fullName>
    </submittedName>
</protein>
<gene>
    <name evidence="1" type="ORF">A3B87_01275</name>
</gene>
<comment type="caution">
    <text evidence="1">The sequence shown here is derived from an EMBL/GenBank/DDBJ whole genome shotgun (WGS) entry which is preliminary data.</text>
</comment>
<evidence type="ECO:0000313" key="1">
    <source>
        <dbReference type="EMBL" id="OGG86882.1"/>
    </source>
</evidence>
<accession>A0A1F6FLY1</accession>
<sequence>MENKNFLKKIGERFGAVIENLFSHGLYDKAVSEMWDWHKKKATGEHRTSFALVYIGLLQQGNGLQVMQALYDRSNTDLGLPLSPDMKNLITEDKFVAILNKLNDEETEMLVTAIELLPVDTTITGADGDLPVVDFHKKYESQLRIIQMLNQNHLVQAFRQMRAKLVVHGKLGWAKFVKGAEISWDVVTPFFIDSGNAIIRLAEKGVDGIKKADHEIAEKIKANTDELRVKLARMQTQKKFKLF</sequence>
<dbReference type="Proteomes" id="UP000179136">
    <property type="component" value="Unassembled WGS sequence"/>
</dbReference>
<dbReference type="EMBL" id="MFMW01000025">
    <property type="protein sequence ID" value="OGG86882.1"/>
    <property type="molecule type" value="Genomic_DNA"/>
</dbReference>
<organism evidence="1 2">
    <name type="scientific">Candidatus Kuenenbacteria bacterium RIFCSPHIGHO2_02_FULL_39_13</name>
    <dbReference type="NCBI Taxonomy" id="1798561"/>
    <lineage>
        <taxon>Bacteria</taxon>
        <taxon>Candidatus Kueneniibacteriota</taxon>
    </lineage>
</organism>
<dbReference type="AlphaFoldDB" id="A0A1F6FLY1"/>